<feature type="domain" description="NurA" evidence="1">
    <location>
        <begin position="74"/>
        <end position="399"/>
    </location>
</feature>
<comment type="caution">
    <text evidence="2">The sequence shown here is derived from an EMBL/GenBank/DDBJ whole genome shotgun (WGS) entry which is preliminary data.</text>
</comment>
<name>A0ABD5VPP3_9EURY</name>
<proteinExistence type="predicted"/>
<dbReference type="AlphaFoldDB" id="A0ABD5VPP3"/>
<dbReference type="Proteomes" id="UP001596395">
    <property type="component" value="Unassembled WGS sequence"/>
</dbReference>
<dbReference type="RefSeq" id="WP_336352412.1">
    <property type="nucleotide sequence ID" value="NZ_JAZAQL010000006.1"/>
</dbReference>
<dbReference type="InterPro" id="IPR018977">
    <property type="entry name" value="NurA_domain"/>
</dbReference>
<dbReference type="Pfam" id="PF09376">
    <property type="entry name" value="NurA"/>
    <property type="match status" value="1"/>
</dbReference>
<evidence type="ECO:0000313" key="2">
    <source>
        <dbReference type="EMBL" id="MFC6955494.1"/>
    </source>
</evidence>
<sequence>MTLDPVHYEGIARLAKRIQYDVDESDHRDVAETVWTEYLDPLVHDGDRVLEPLDDQRRLVADVEDVALADTDFDSVHGLDAGTINPTTFSNGLVLDIAQAAMSATPSDLDLHRGRTMVMTVHSADATVAFDEDDWTMNDAGYVRTQIRQAPRVNRFEEGVVHALSLYRAESEHARTNADVVDDLLVLDGPIYPTGLLRWADQHPELKTVLEEEDQPEEVVENYVRLVERFVEKDVPLVGFVKNPAGNAITRVVRDSFGQAPWVDDAAMFKRLLERGEMVADEDARDADDDGPTPRRFERDTSALTATSWFVSRGGTDRVLSRHGDALGVDRRLDDEAYEVTFCAIYDPRTDVLYRLEAPYAVTRHESQRDALQQWALASVAAERGPPLAVGKADELAKIGGREKRSLRETLEETFQSRRARQYDDVRWGDE</sequence>
<dbReference type="SMART" id="SM00933">
    <property type="entry name" value="NurA"/>
    <property type="match status" value="1"/>
</dbReference>
<gene>
    <name evidence="2" type="ORF">ACFQGB_21750</name>
</gene>
<evidence type="ECO:0000259" key="1">
    <source>
        <dbReference type="SMART" id="SM00933"/>
    </source>
</evidence>
<reference evidence="2 3" key="1">
    <citation type="journal article" date="2019" name="Int. J. Syst. Evol. Microbiol.">
        <title>The Global Catalogue of Microorganisms (GCM) 10K type strain sequencing project: providing services to taxonomists for standard genome sequencing and annotation.</title>
        <authorList>
            <consortium name="The Broad Institute Genomics Platform"/>
            <consortium name="The Broad Institute Genome Sequencing Center for Infectious Disease"/>
            <person name="Wu L."/>
            <person name="Ma J."/>
        </authorList>
    </citation>
    <scope>NUCLEOTIDE SEQUENCE [LARGE SCALE GENOMIC DNA]</scope>
    <source>
        <strain evidence="2 3">GX26</strain>
    </source>
</reference>
<keyword evidence="3" id="KW-1185">Reference proteome</keyword>
<dbReference type="EMBL" id="JBHSXN010000006">
    <property type="protein sequence ID" value="MFC6955494.1"/>
    <property type="molecule type" value="Genomic_DNA"/>
</dbReference>
<protein>
    <submittedName>
        <fullName evidence="2">DNA double-strand break repair nuclease NurA</fullName>
    </submittedName>
</protein>
<organism evidence="2 3">
    <name type="scientific">Halorubellus litoreus</name>
    <dbReference type="NCBI Taxonomy" id="755308"/>
    <lineage>
        <taxon>Archaea</taxon>
        <taxon>Methanobacteriati</taxon>
        <taxon>Methanobacteriota</taxon>
        <taxon>Stenosarchaea group</taxon>
        <taxon>Halobacteria</taxon>
        <taxon>Halobacteriales</taxon>
        <taxon>Halorubellaceae</taxon>
        <taxon>Halorubellus</taxon>
    </lineage>
</organism>
<evidence type="ECO:0000313" key="3">
    <source>
        <dbReference type="Proteomes" id="UP001596395"/>
    </source>
</evidence>
<accession>A0ABD5VPP3</accession>